<reference evidence="2" key="1">
    <citation type="submission" date="2019-10" db="EMBL/GenBank/DDBJ databases">
        <title>Conservation and host-specific expression of non-tandemly repeated heterogenous ribosome RNA gene in arbuscular mycorrhizal fungi.</title>
        <authorList>
            <person name="Maeda T."/>
            <person name="Kobayashi Y."/>
            <person name="Nakagawa T."/>
            <person name="Ezawa T."/>
            <person name="Yamaguchi K."/>
            <person name="Bino T."/>
            <person name="Nishimoto Y."/>
            <person name="Shigenobu S."/>
            <person name="Kawaguchi M."/>
        </authorList>
    </citation>
    <scope>NUCLEOTIDE SEQUENCE</scope>
    <source>
        <strain evidence="2">HR1</strain>
    </source>
</reference>
<comment type="caution">
    <text evidence="2">The sequence shown here is derived from an EMBL/GenBank/DDBJ whole genome shotgun (WGS) entry which is preliminary data.</text>
</comment>
<evidence type="ECO:0008006" key="4">
    <source>
        <dbReference type="Google" id="ProtNLM"/>
    </source>
</evidence>
<organism evidence="2 3">
    <name type="scientific">Rhizophagus clarus</name>
    <dbReference type="NCBI Taxonomy" id="94130"/>
    <lineage>
        <taxon>Eukaryota</taxon>
        <taxon>Fungi</taxon>
        <taxon>Fungi incertae sedis</taxon>
        <taxon>Mucoromycota</taxon>
        <taxon>Glomeromycotina</taxon>
        <taxon>Glomeromycetes</taxon>
        <taxon>Glomerales</taxon>
        <taxon>Glomeraceae</taxon>
        <taxon>Rhizophagus</taxon>
    </lineage>
</organism>
<sequence>MRFCTIICIAVIAFAYSTLVSATDVLLYKSSNCDDKIDKTPVSISLCGCKNLDLTKFQSIKVTDRNIVLATFDGNPQCLPEFGSAPIILNPAGADPLCRNLFNGKPNTGIMALFKL</sequence>
<dbReference type="EMBL" id="BLAL01000313">
    <property type="protein sequence ID" value="GET02592.1"/>
    <property type="molecule type" value="Genomic_DNA"/>
</dbReference>
<protein>
    <recommendedName>
        <fullName evidence="4">Cyanovirin-N domain-containing protein</fullName>
    </recommendedName>
</protein>
<name>A0A8H3R422_9GLOM</name>
<dbReference type="AlphaFoldDB" id="A0A8H3R422"/>
<keyword evidence="1" id="KW-0732">Signal</keyword>
<proteinExistence type="predicted"/>
<evidence type="ECO:0000313" key="2">
    <source>
        <dbReference type="EMBL" id="GET02592.1"/>
    </source>
</evidence>
<feature type="chain" id="PRO_5034377779" description="Cyanovirin-N domain-containing protein" evidence="1">
    <location>
        <begin position="23"/>
        <end position="116"/>
    </location>
</feature>
<gene>
    <name evidence="2" type="ORF">RCL2_002897000</name>
</gene>
<evidence type="ECO:0000256" key="1">
    <source>
        <dbReference type="SAM" id="SignalP"/>
    </source>
</evidence>
<evidence type="ECO:0000313" key="3">
    <source>
        <dbReference type="Proteomes" id="UP000615446"/>
    </source>
</evidence>
<feature type="signal peptide" evidence="1">
    <location>
        <begin position="1"/>
        <end position="22"/>
    </location>
</feature>
<accession>A0A8H3R422</accession>
<dbReference type="Proteomes" id="UP000615446">
    <property type="component" value="Unassembled WGS sequence"/>
</dbReference>